<reference evidence="2 3" key="1">
    <citation type="submission" date="2024-01" db="EMBL/GenBank/DDBJ databases">
        <title>The complete chloroplast genome sequence of Lithospermum erythrorhizon: insights into the phylogenetic relationship among Boraginaceae species and the maternal lineages of purple gromwells.</title>
        <authorList>
            <person name="Okada T."/>
            <person name="Watanabe K."/>
        </authorList>
    </citation>
    <scope>NUCLEOTIDE SEQUENCE [LARGE SCALE GENOMIC DNA]</scope>
</reference>
<name>A0AAV3S0B2_LITER</name>
<evidence type="ECO:0000313" key="3">
    <source>
        <dbReference type="Proteomes" id="UP001454036"/>
    </source>
</evidence>
<dbReference type="EMBL" id="BAABME010013313">
    <property type="protein sequence ID" value="GAA0186027.1"/>
    <property type="molecule type" value="Genomic_DNA"/>
</dbReference>
<protein>
    <submittedName>
        <fullName evidence="2">Uncharacterized protein</fullName>
    </submittedName>
</protein>
<dbReference type="AlphaFoldDB" id="A0AAV3S0B2"/>
<accession>A0AAV3S0B2</accession>
<feature type="compositionally biased region" description="Basic and acidic residues" evidence="1">
    <location>
        <begin position="38"/>
        <end position="62"/>
    </location>
</feature>
<organism evidence="2 3">
    <name type="scientific">Lithospermum erythrorhizon</name>
    <name type="common">Purple gromwell</name>
    <name type="synonym">Lithospermum officinale var. erythrorhizon</name>
    <dbReference type="NCBI Taxonomy" id="34254"/>
    <lineage>
        <taxon>Eukaryota</taxon>
        <taxon>Viridiplantae</taxon>
        <taxon>Streptophyta</taxon>
        <taxon>Embryophyta</taxon>
        <taxon>Tracheophyta</taxon>
        <taxon>Spermatophyta</taxon>
        <taxon>Magnoliopsida</taxon>
        <taxon>eudicotyledons</taxon>
        <taxon>Gunneridae</taxon>
        <taxon>Pentapetalae</taxon>
        <taxon>asterids</taxon>
        <taxon>lamiids</taxon>
        <taxon>Boraginales</taxon>
        <taxon>Boraginaceae</taxon>
        <taxon>Boraginoideae</taxon>
        <taxon>Lithospermeae</taxon>
        <taxon>Lithospermum</taxon>
    </lineage>
</organism>
<evidence type="ECO:0000313" key="2">
    <source>
        <dbReference type="EMBL" id="GAA0186027.1"/>
    </source>
</evidence>
<dbReference type="Proteomes" id="UP001454036">
    <property type="component" value="Unassembled WGS sequence"/>
</dbReference>
<evidence type="ECO:0000256" key="1">
    <source>
        <dbReference type="SAM" id="MobiDB-lite"/>
    </source>
</evidence>
<sequence length="132" mass="15688">MEDIHEKVHRRIRLDREQELQRQVDLILERDRLVREERERLDEEAARAEHEHKERESYRTDDPPYTPTYSPLYTNSMLPEYGSTITASSYRPSVVHQTILPIDANVDLLQELLANKKKEFDEFQQTVLASLP</sequence>
<proteinExistence type="predicted"/>
<gene>
    <name evidence="2" type="ORF">LIER_33315</name>
</gene>
<keyword evidence="3" id="KW-1185">Reference proteome</keyword>
<comment type="caution">
    <text evidence="2">The sequence shown here is derived from an EMBL/GenBank/DDBJ whole genome shotgun (WGS) entry which is preliminary data.</text>
</comment>
<feature type="region of interest" description="Disordered" evidence="1">
    <location>
        <begin position="38"/>
        <end position="72"/>
    </location>
</feature>